<dbReference type="Pfam" id="PF03450">
    <property type="entry name" value="CO_deh_flav_C"/>
    <property type="match status" value="1"/>
</dbReference>
<dbReference type="Gene3D" id="3.30.390.50">
    <property type="entry name" value="CO dehydrogenase flavoprotein, C-terminal domain"/>
    <property type="match status" value="1"/>
</dbReference>
<dbReference type="InterPro" id="IPR005107">
    <property type="entry name" value="CO_DH_flav_C"/>
</dbReference>
<organism evidence="4 5">
    <name type="scientific">Acetobacterium malicum</name>
    <dbReference type="NCBI Taxonomy" id="52692"/>
    <lineage>
        <taxon>Bacteria</taxon>
        <taxon>Bacillati</taxon>
        <taxon>Bacillota</taxon>
        <taxon>Clostridia</taxon>
        <taxon>Eubacteriales</taxon>
        <taxon>Eubacteriaceae</taxon>
        <taxon>Acetobacterium</taxon>
    </lineage>
</organism>
<dbReference type="InterPro" id="IPR016169">
    <property type="entry name" value="FAD-bd_PCMH_sub2"/>
</dbReference>
<dbReference type="Gene3D" id="3.30.43.10">
    <property type="entry name" value="Uridine Diphospho-n-acetylenolpyruvylglucosamine Reductase, domain 2"/>
    <property type="match status" value="1"/>
</dbReference>
<protein>
    <submittedName>
        <fullName evidence="4">Xanthine dehydrogenase family protein subunit M</fullName>
    </submittedName>
</protein>
<evidence type="ECO:0000259" key="3">
    <source>
        <dbReference type="PROSITE" id="PS51387"/>
    </source>
</evidence>
<evidence type="ECO:0000256" key="2">
    <source>
        <dbReference type="ARBA" id="ARBA00023002"/>
    </source>
</evidence>
<dbReference type="Pfam" id="PF00941">
    <property type="entry name" value="FAD_binding_5"/>
    <property type="match status" value="1"/>
</dbReference>
<keyword evidence="1" id="KW-0285">Flavoprotein</keyword>
<dbReference type="Gene3D" id="3.30.465.10">
    <property type="match status" value="1"/>
</dbReference>
<dbReference type="SUPFAM" id="SSF55447">
    <property type="entry name" value="CO dehydrogenase flavoprotein C-terminal domain-like"/>
    <property type="match status" value="1"/>
</dbReference>
<dbReference type="EMBL" id="WJBE01000025">
    <property type="protein sequence ID" value="MBC3901343.1"/>
    <property type="molecule type" value="Genomic_DNA"/>
</dbReference>
<dbReference type="InterPro" id="IPR051312">
    <property type="entry name" value="Diverse_Substr_Oxidored"/>
</dbReference>
<dbReference type="InterPro" id="IPR016167">
    <property type="entry name" value="FAD-bd_PCMH_sub1"/>
</dbReference>
<evidence type="ECO:0000256" key="1">
    <source>
        <dbReference type="ARBA" id="ARBA00022630"/>
    </source>
</evidence>
<dbReference type="InterPro" id="IPR036318">
    <property type="entry name" value="FAD-bd_PCMH-like_sf"/>
</dbReference>
<evidence type="ECO:0000313" key="4">
    <source>
        <dbReference type="EMBL" id="MBC3901343.1"/>
    </source>
</evidence>
<dbReference type="InterPro" id="IPR016166">
    <property type="entry name" value="FAD-bd_PCMH"/>
</dbReference>
<dbReference type="SUPFAM" id="SSF56176">
    <property type="entry name" value="FAD-binding/transporter-associated domain-like"/>
    <property type="match status" value="1"/>
</dbReference>
<reference evidence="4 5" key="1">
    <citation type="journal article" date="2020" name="mSystems">
        <title>Defining Genomic and Predicted Metabolic Features of the Acetobacterium Genus.</title>
        <authorList>
            <person name="Ross D.E."/>
            <person name="Marshall C.W."/>
            <person name="Gulliver D."/>
            <person name="May H.D."/>
            <person name="Norman R.S."/>
        </authorList>
    </citation>
    <scope>NUCLEOTIDE SEQUENCE [LARGE SCALE GENOMIC DNA]</scope>
    <source>
        <strain evidence="4 5">DSM 4132</strain>
    </source>
</reference>
<sequence length="316" mass="34084">MSLYRLCKSSRSHRRCPRSDECWGCKLMKFNSYYEPETIEECLTILAEQGSDAKMLAGGTDLVIRLRSRVLKPKTVVSLNAIPELSEVTLKEDGLYIGAMARLMDVSKSEQLTGAWKIVKTGAGNVSSMQVRNIATLGGNTCNASPSADTVPGLVVSGAIANIVGKNGERSVLLEDFFTGPGKTVLADDEMLVSFKLPKYADKTGAVYKKYSIRGDTDIAIIGVAGKITLNAQGEVVDVKIALGGVAPTVIRVPKAEALLTGKKLTDQLIEEAAVIASESCTPITDARATKEYRTEMVRVWVRHVLTDAAQEAQKN</sequence>
<dbReference type="InterPro" id="IPR002346">
    <property type="entry name" value="Mopterin_DH_FAD-bd"/>
</dbReference>
<keyword evidence="2" id="KW-0560">Oxidoreductase</keyword>
<accession>A0ABR6Z1D9</accession>
<proteinExistence type="predicted"/>
<evidence type="ECO:0000313" key="5">
    <source>
        <dbReference type="Proteomes" id="UP000622405"/>
    </source>
</evidence>
<dbReference type="PANTHER" id="PTHR42659:SF9">
    <property type="entry name" value="XANTHINE DEHYDROGENASE FAD-BINDING SUBUNIT XDHB-RELATED"/>
    <property type="match status" value="1"/>
</dbReference>
<feature type="domain" description="FAD-binding PCMH-type" evidence="3">
    <location>
        <begin position="26"/>
        <end position="202"/>
    </location>
</feature>
<dbReference type="InterPro" id="IPR036683">
    <property type="entry name" value="CO_DH_flav_C_dom_sf"/>
</dbReference>
<dbReference type="PANTHER" id="PTHR42659">
    <property type="entry name" value="XANTHINE DEHYDROGENASE SUBUNIT C-RELATED"/>
    <property type="match status" value="1"/>
</dbReference>
<dbReference type="Proteomes" id="UP000622405">
    <property type="component" value="Unassembled WGS sequence"/>
</dbReference>
<keyword evidence="5" id="KW-1185">Reference proteome</keyword>
<dbReference type="PROSITE" id="PS51387">
    <property type="entry name" value="FAD_PCMH"/>
    <property type="match status" value="1"/>
</dbReference>
<dbReference type="SMART" id="SM01092">
    <property type="entry name" value="CO_deh_flav_C"/>
    <property type="match status" value="1"/>
</dbReference>
<gene>
    <name evidence="4" type="ORF">GH811_17190</name>
</gene>
<name>A0ABR6Z1D9_9FIRM</name>
<comment type="caution">
    <text evidence="4">The sequence shown here is derived from an EMBL/GenBank/DDBJ whole genome shotgun (WGS) entry which is preliminary data.</text>
</comment>